<evidence type="ECO:0000313" key="1">
    <source>
        <dbReference type="EMBL" id="KAF1804097.1"/>
    </source>
</evidence>
<dbReference type="InterPro" id="IPR006142">
    <property type="entry name" value="INTEIN"/>
</dbReference>
<reference evidence="1 2" key="1">
    <citation type="submission" date="2019-09" db="EMBL/GenBank/DDBJ databases">
        <authorList>
            <consortium name="DOE Joint Genome Institute"/>
            <person name="Mondo S.J."/>
            <person name="Navarro-Mendoza M.I."/>
            <person name="Perez-Arques C."/>
            <person name="Panchal S."/>
            <person name="Nicolas F.E."/>
            <person name="Ganguly P."/>
            <person name="Pangilinan J."/>
            <person name="Grigoriev I."/>
            <person name="Heitman J."/>
            <person name="Sanya K."/>
            <person name="Garre V."/>
        </authorList>
    </citation>
    <scope>NUCLEOTIDE SEQUENCE [LARGE SCALE GENOMIC DNA]</scope>
    <source>
        <strain evidence="1 2">MU402</strain>
    </source>
</reference>
<evidence type="ECO:0000313" key="2">
    <source>
        <dbReference type="Proteomes" id="UP000469890"/>
    </source>
</evidence>
<comment type="caution">
    <text evidence="1">The sequence shown here is derived from an EMBL/GenBank/DDBJ whole genome shotgun (WGS) entry which is preliminary data.</text>
</comment>
<organism evidence="1 2">
    <name type="scientific">Mucor circinelloides f. lusitanicus</name>
    <name type="common">Mucor racemosus var. lusitanicus</name>
    <dbReference type="NCBI Taxonomy" id="29924"/>
    <lineage>
        <taxon>Eukaryota</taxon>
        <taxon>Fungi</taxon>
        <taxon>Fungi incertae sedis</taxon>
        <taxon>Mucoromycota</taxon>
        <taxon>Mucoromycotina</taxon>
        <taxon>Mucoromycetes</taxon>
        <taxon>Mucorales</taxon>
        <taxon>Mucorineae</taxon>
        <taxon>Mucoraceae</taxon>
        <taxon>Mucor</taxon>
    </lineage>
</organism>
<name>A0A8H4BML0_MUCCL</name>
<sequence>MKNRNIAIQLHTDVDVLDEEEDEDKDVQENAVGLFAADADGFEEQDQRQVPDNHLPFQFCNNPGTILFYYFIGLYTGDGYHNAANNLIGFKFKSTSFAYLYQLLASCGVPQPQLQFVNKANQPSTRYNAGNIGIVHWGYQSTASAAALFRYGLPSSSILDSDPALRAQFLPQENRLEVLLAFMLGYFSADGSIPTRWGGAPDNILITYQGIYLYARDDYLLVWLRD</sequence>
<dbReference type="AlphaFoldDB" id="A0A8H4BML0"/>
<gene>
    <name evidence="1" type="ORF">FB192DRAFT_1088433</name>
</gene>
<dbReference type="GO" id="GO:0016539">
    <property type="term" value="P:intein-mediated protein splicing"/>
    <property type="evidence" value="ECO:0007669"/>
    <property type="project" value="InterPro"/>
</dbReference>
<dbReference type="PRINTS" id="PR00379">
    <property type="entry name" value="INTEIN"/>
</dbReference>
<proteinExistence type="predicted"/>
<dbReference type="EMBL" id="JAAECE010000003">
    <property type="protein sequence ID" value="KAF1804097.1"/>
    <property type="molecule type" value="Genomic_DNA"/>
</dbReference>
<dbReference type="Proteomes" id="UP000469890">
    <property type="component" value="Unassembled WGS sequence"/>
</dbReference>
<protein>
    <submittedName>
        <fullName evidence="1">Uncharacterized protein</fullName>
    </submittedName>
</protein>
<accession>A0A8H4BML0</accession>